<comment type="caution">
    <text evidence="2">The sequence shown here is derived from an EMBL/GenBank/DDBJ whole genome shotgun (WGS) entry which is preliminary data.</text>
</comment>
<organism evidence="2 3">
    <name type="scientific">Perkinsus chesapeaki</name>
    <name type="common">Clam parasite</name>
    <name type="synonym">Perkinsus andrewsi</name>
    <dbReference type="NCBI Taxonomy" id="330153"/>
    <lineage>
        <taxon>Eukaryota</taxon>
        <taxon>Sar</taxon>
        <taxon>Alveolata</taxon>
        <taxon>Perkinsozoa</taxon>
        <taxon>Perkinsea</taxon>
        <taxon>Perkinsida</taxon>
        <taxon>Perkinsidae</taxon>
        <taxon>Perkinsus</taxon>
    </lineage>
</organism>
<dbReference type="EMBL" id="JAAPAO010000295">
    <property type="protein sequence ID" value="KAF4664161.1"/>
    <property type="molecule type" value="Genomic_DNA"/>
</dbReference>
<protein>
    <submittedName>
        <fullName evidence="2">Uncharacterized protein</fullName>
    </submittedName>
</protein>
<sequence>MAVRLTCILVIYALRAVLSIEGVMGNSTRQTTDGDFHSTDFAFPPGCGSPNKGENNGFCITGEIEQGTSNIRNLIVSLFDIFKDRSVALDDTGKAGILQNFTGHCASSHKQDLLPNWLPPGEVEWSITLCIVSEPQPDSSTGRLGVQANLSGHTHIFYEGRELIRTPISTPYAYIFFDDEFECMVSFTATGGDDYANSYLNLTMTLSTINGSTKDWHILVGLDVHVWWEGCGEINRTITFIDEEIHL</sequence>
<feature type="chain" id="PRO_5029640386" evidence="1">
    <location>
        <begin position="20"/>
        <end position="247"/>
    </location>
</feature>
<keyword evidence="1" id="KW-0732">Signal</keyword>
<reference evidence="2 3" key="1">
    <citation type="submission" date="2020-04" db="EMBL/GenBank/DDBJ databases">
        <title>Perkinsus chesapeaki whole genome sequence.</title>
        <authorList>
            <person name="Bogema D.R."/>
        </authorList>
    </citation>
    <scope>NUCLEOTIDE SEQUENCE [LARGE SCALE GENOMIC DNA]</scope>
    <source>
        <strain evidence="2">ATCC PRA-425</strain>
    </source>
</reference>
<dbReference type="AlphaFoldDB" id="A0A7J6LZD3"/>
<evidence type="ECO:0000256" key="1">
    <source>
        <dbReference type="SAM" id="SignalP"/>
    </source>
</evidence>
<evidence type="ECO:0000313" key="3">
    <source>
        <dbReference type="Proteomes" id="UP000591131"/>
    </source>
</evidence>
<feature type="signal peptide" evidence="1">
    <location>
        <begin position="1"/>
        <end position="19"/>
    </location>
</feature>
<name>A0A7J6LZD3_PERCH</name>
<proteinExistence type="predicted"/>
<gene>
    <name evidence="2" type="ORF">FOL47_005275</name>
</gene>
<accession>A0A7J6LZD3</accession>
<dbReference type="Proteomes" id="UP000591131">
    <property type="component" value="Unassembled WGS sequence"/>
</dbReference>
<keyword evidence="3" id="KW-1185">Reference proteome</keyword>
<evidence type="ECO:0000313" key="2">
    <source>
        <dbReference type="EMBL" id="KAF4664161.1"/>
    </source>
</evidence>